<dbReference type="PRINTS" id="PR00180">
    <property type="entry name" value="CRETINALDHBP"/>
</dbReference>
<dbReference type="CDD" id="cd00170">
    <property type="entry name" value="SEC14"/>
    <property type="match status" value="1"/>
</dbReference>
<evidence type="ECO:0000256" key="12">
    <source>
        <dbReference type="SAM" id="Phobius"/>
    </source>
</evidence>
<protein>
    <recommendedName>
        <fullName evidence="13">CRAL-TRIO domain-containing protein</fullName>
    </recommendedName>
</protein>
<accession>A0A9P9YTS1</accession>
<evidence type="ECO:0000256" key="1">
    <source>
        <dbReference type="ARBA" id="ARBA00004323"/>
    </source>
</evidence>
<feature type="transmembrane region" description="Helical" evidence="12">
    <location>
        <begin position="15"/>
        <end position="35"/>
    </location>
</feature>
<evidence type="ECO:0000259" key="13">
    <source>
        <dbReference type="PROSITE" id="PS50191"/>
    </source>
</evidence>
<keyword evidence="8" id="KW-0333">Golgi apparatus</keyword>
<reference evidence="14" key="1">
    <citation type="journal article" date="2023" name="Genome Biol. Evol.">
        <title>Long-read-based Genome Assembly of Drosophila gunungcola Reveals Fewer Chemosensory Genes in Flower-breeding Species.</title>
        <authorList>
            <person name="Negi A."/>
            <person name="Liao B.Y."/>
            <person name="Yeh S.D."/>
        </authorList>
    </citation>
    <scope>NUCLEOTIDE SEQUENCE</scope>
    <source>
        <strain evidence="14">Sukarami</strain>
    </source>
</reference>
<dbReference type="Pfam" id="PF03567">
    <property type="entry name" value="Sulfotransfer_2"/>
    <property type="match status" value="1"/>
</dbReference>
<dbReference type="InterPro" id="IPR005331">
    <property type="entry name" value="Sulfotransferase"/>
</dbReference>
<comment type="subcellular location">
    <subcellularLocation>
        <location evidence="1">Golgi apparatus membrane</location>
        <topology evidence="1">Single-pass type II membrane protein</topology>
    </subcellularLocation>
</comment>
<dbReference type="SUPFAM" id="SSF52087">
    <property type="entry name" value="CRAL/TRIO domain"/>
    <property type="match status" value="1"/>
</dbReference>
<sequence length="589" mass="68923">MIRKLLKMWIVLRPTHWLILIALCVLTCAGYWLLWSEIRLERAFKPLSKLGESLSPDQHASSSADDFDYEEHLVVLYNRVPKTGSTSFVNIAYDLCKLNKFHVLHINVTANMHVLSLPNQIQFPIYINLVRKPLDRLVSYYYFLRFGDNYRPNLVRKKAGNKITFDECVVQKQPDCDPKNMWLQIPFFCGHAAECWEPGSSWALDQAKRNLVNEYFLVGVTEQMYEFVDLLERSLPRIFHGFREHYHNSNKSHLRVTSSKLPPSESTIRAIQKTKIWQMENDCTRVPTMLSDIDQLPTLQLGDYTLQFELGEPTAQGKEVAIKELRETPERQKEAAKELARLLEAETDLHYPKGNEEWLIRYLRPCKYYPESARDLIKRYYSFKVKHADVYNNLKPSNEANIFKHNILTVFPNRDQCGRRILVLELGKRWKHKQVTLDEVFKGAVLFLEAAMLEPETQICGAVVIFDMDGLSLQQTWQFTPPFAKRIVDWLQDSVPLRIKAIHIVNQPKIFQVVFALFKPFLKEKLRSRIIFHGTDRESLHKYMSPKCLPAEYGGFREASRIDGDQWYQLLLKCDSEFDTINSYGYKKK</sequence>
<dbReference type="Gene3D" id="1.10.8.20">
    <property type="entry name" value="N-terminal domain of phosphatidylinositol transfer protein sec14p"/>
    <property type="match status" value="1"/>
</dbReference>
<comment type="subunit">
    <text evidence="3">Homotrimer.</text>
</comment>
<dbReference type="SMART" id="SM01100">
    <property type="entry name" value="CRAL_TRIO_N"/>
    <property type="match status" value="1"/>
</dbReference>
<keyword evidence="9 12" id="KW-0472">Membrane</keyword>
<feature type="domain" description="CRAL-TRIO" evidence="13">
    <location>
        <begin position="396"/>
        <end position="561"/>
    </location>
</feature>
<dbReference type="InterPro" id="IPR036865">
    <property type="entry name" value="CRAL-TRIO_dom_sf"/>
</dbReference>
<evidence type="ECO:0000313" key="14">
    <source>
        <dbReference type="EMBL" id="KAI8042941.1"/>
    </source>
</evidence>
<keyword evidence="10" id="KW-1015">Disulfide bond</keyword>
<dbReference type="SUPFAM" id="SSF46938">
    <property type="entry name" value="CRAL/TRIO N-terminal domain"/>
    <property type="match status" value="1"/>
</dbReference>
<dbReference type="Proteomes" id="UP001059596">
    <property type="component" value="Unassembled WGS sequence"/>
</dbReference>
<dbReference type="GO" id="GO:0015012">
    <property type="term" value="P:heparan sulfate proteoglycan biosynthetic process"/>
    <property type="evidence" value="ECO:0007669"/>
    <property type="project" value="UniProtKB-ARBA"/>
</dbReference>
<comment type="similarity">
    <text evidence="2">Belongs to the sulfotransferase 3 family.</text>
</comment>
<evidence type="ECO:0000256" key="3">
    <source>
        <dbReference type="ARBA" id="ARBA00011233"/>
    </source>
</evidence>
<keyword evidence="4" id="KW-0808">Transferase</keyword>
<dbReference type="GO" id="GO:1902936">
    <property type="term" value="F:phosphatidylinositol bisphosphate binding"/>
    <property type="evidence" value="ECO:0007669"/>
    <property type="project" value="TreeGrafter"/>
</dbReference>
<keyword evidence="7 12" id="KW-1133">Transmembrane helix</keyword>
<dbReference type="EMBL" id="JAMKOV010000002">
    <property type="protein sequence ID" value="KAI8042941.1"/>
    <property type="molecule type" value="Genomic_DNA"/>
</dbReference>
<dbReference type="Gene3D" id="3.40.525.10">
    <property type="entry name" value="CRAL-TRIO lipid binding domain"/>
    <property type="match status" value="1"/>
</dbReference>
<dbReference type="InterPro" id="IPR036273">
    <property type="entry name" value="CRAL/TRIO_N_dom_sf"/>
</dbReference>
<name>A0A9P9YTS1_9MUSC</name>
<gene>
    <name evidence="14" type="ORF">M5D96_004265</name>
</gene>
<dbReference type="Gene3D" id="3.40.50.300">
    <property type="entry name" value="P-loop containing nucleotide triphosphate hydrolases"/>
    <property type="match status" value="1"/>
</dbReference>
<keyword evidence="15" id="KW-1185">Reference proteome</keyword>
<dbReference type="PANTHER" id="PTHR10174">
    <property type="entry name" value="ALPHA-TOCOPHEROL TRANSFER PROTEIN-RELATED"/>
    <property type="match status" value="1"/>
</dbReference>
<dbReference type="GO" id="GO:0004394">
    <property type="term" value="F:heparan sulfate 2-sulfotransferase activity"/>
    <property type="evidence" value="ECO:0007669"/>
    <property type="project" value="UniProtKB-ARBA"/>
</dbReference>
<evidence type="ECO:0000256" key="9">
    <source>
        <dbReference type="ARBA" id="ARBA00023136"/>
    </source>
</evidence>
<keyword evidence="5 12" id="KW-0812">Transmembrane</keyword>
<dbReference type="PROSITE" id="PS50191">
    <property type="entry name" value="CRAL_TRIO"/>
    <property type="match status" value="1"/>
</dbReference>
<dbReference type="Gene3D" id="1.20.5.1200">
    <property type="entry name" value="Alpha-tocopherol transfer"/>
    <property type="match status" value="1"/>
</dbReference>
<dbReference type="Pfam" id="PF00650">
    <property type="entry name" value="CRAL_TRIO"/>
    <property type="match status" value="1"/>
</dbReference>
<dbReference type="FunFam" id="3.40.50.300:FF:001418">
    <property type="entry name" value="Heparan sulfate 2-o-sulfotransferase"/>
    <property type="match status" value="1"/>
</dbReference>
<dbReference type="AlphaFoldDB" id="A0A9P9YTS1"/>
<dbReference type="SMART" id="SM00516">
    <property type="entry name" value="SEC14"/>
    <property type="match status" value="1"/>
</dbReference>
<dbReference type="InterPro" id="IPR011074">
    <property type="entry name" value="CRAL/TRIO_N_dom"/>
</dbReference>
<evidence type="ECO:0000256" key="10">
    <source>
        <dbReference type="ARBA" id="ARBA00023157"/>
    </source>
</evidence>
<dbReference type="PANTHER" id="PTHR10174:SF220">
    <property type="entry name" value="LD41874P"/>
    <property type="match status" value="1"/>
</dbReference>
<proteinExistence type="inferred from homology"/>
<evidence type="ECO:0000256" key="7">
    <source>
        <dbReference type="ARBA" id="ARBA00022989"/>
    </source>
</evidence>
<evidence type="ECO:0000256" key="5">
    <source>
        <dbReference type="ARBA" id="ARBA00022692"/>
    </source>
</evidence>
<evidence type="ECO:0000256" key="8">
    <source>
        <dbReference type="ARBA" id="ARBA00023034"/>
    </source>
</evidence>
<keyword evidence="6" id="KW-0735">Signal-anchor</keyword>
<evidence type="ECO:0000313" key="15">
    <source>
        <dbReference type="Proteomes" id="UP001059596"/>
    </source>
</evidence>
<dbReference type="GO" id="GO:0000139">
    <property type="term" value="C:Golgi membrane"/>
    <property type="evidence" value="ECO:0007669"/>
    <property type="project" value="UniProtKB-SubCell"/>
</dbReference>
<dbReference type="InterPro" id="IPR027417">
    <property type="entry name" value="P-loop_NTPase"/>
</dbReference>
<keyword evidence="11" id="KW-0325">Glycoprotein</keyword>
<comment type="caution">
    <text evidence="14">The sequence shown here is derived from an EMBL/GenBank/DDBJ whole genome shotgun (WGS) entry which is preliminary data.</text>
</comment>
<organism evidence="14 15">
    <name type="scientific">Drosophila gunungcola</name>
    <name type="common">fruit fly</name>
    <dbReference type="NCBI Taxonomy" id="103775"/>
    <lineage>
        <taxon>Eukaryota</taxon>
        <taxon>Metazoa</taxon>
        <taxon>Ecdysozoa</taxon>
        <taxon>Arthropoda</taxon>
        <taxon>Hexapoda</taxon>
        <taxon>Insecta</taxon>
        <taxon>Pterygota</taxon>
        <taxon>Neoptera</taxon>
        <taxon>Endopterygota</taxon>
        <taxon>Diptera</taxon>
        <taxon>Brachycera</taxon>
        <taxon>Muscomorpha</taxon>
        <taxon>Ephydroidea</taxon>
        <taxon>Drosophilidae</taxon>
        <taxon>Drosophila</taxon>
        <taxon>Sophophora</taxon>
    </lineage>
</organism>
<dbReference type="InterPro" id="IPR001251">
    <property type="entry name" value="CRAL-TRIO_dom"/>
</dbReference>
<dbReference type="SUPFAM" id="SSF52540">
    <property type="entry name" value="P-loop containing nucleoside triphosphate hydrolases"/>
    <property type="match status" value="1"/>
</dbReference>
<evidence type="ECO:0000256" key="11">
    <source>
        <dbReference type="ARBA" id="ARBA00023180"/>
    </source>
</evidence>
<evidence type="ECO:0000256" key="6">
    <source>
        <dbReference type="ARBA" id="ARBA00022968"/>
    </source>
</evidence>
<evidence type="ECO:0000256" key="2">
    <source>
        <dbReference type="ARBA" id="ARBA00010569"/>
    </source>
</evidence>
<evidence type="ECO:0000256" key="4">
    <source>
        <dbReference type="ARBA" id="ARBA00022679"/>
    </source>
</evidence>